<name>A0ABQ9DN38_9PASS</name>
<evidence type="ECO:0000313" key="2">
    <source>
        <dbReference type="Proteomes" id="UP001145742"/>
    </source>
</evidence>
<accession>A0ABQ9DN38</accession>
<keyword evidence="2" id="KW-1185">Reference proteome</keyword>
<reference evidence="1" key="1">
    <citation type="submission" date="2019-10" db="EMBL/GenBank/DDBJ databases">
        <authorList>
            <person name="Soares A.E.R."/>
            <person name="Aleixo A."/>
            <person name="Schneider P."/>
            <person name="Miyaki C.Y."/>
            <person name="Schneider M.P."/>
            <person name="Mello C."/>
            <person name="Vasconcelos A.T.R."/>
        </authorList>
    </citation>
    <scope>NUCLEOTIDE SEQUENCE</scope>
    <source>
        <tissue evidence="1">Muscle</tissue>
    </source>
</reference>
<comment type="caution">
    <text evidence="1">The sequence shown here is derived from an EMBL/GenBank/DDBJ whole genome shotgun (WGS) entry which is preliminary data.</text>
</comment>
<organism evidence="1 2">
    <name type="scientific">Willisornis vidua</name>
    <name type="common">Xingu scale-backed antbird</name>
    <dbReference type="NCBI Taxonomy" id="1566151"/>
    <lineage>
        <taxon>Eukaryota</taxon>
        <taxon>Metazoa</taxon>
        <taxon>Chordata</taxon>
        <taxon>Craniata</taxon>
        <taxon>Vertebrata</taxon>
        <taxon>Euteleostomi</taxon>
        <taxon>Archelosauria</taxon>
        <taxon>Archosauria</taxon>
        <taxon>Dinosauria</taxon>
        <taxon>Saurischia</taxon>
        <taxon>Theropoda</taxon>
        <taxon>Coelurosauria</taxon>
        <taxon>Aves</taxon>
        <taxon>Neognathae</taxon>
        <taxon>Neoaves</taxon>
        <taxon>Telluraves</taxon>
        <taxon>Australaves</taxon>
        <taxon>Passeriformes</taxon>
        <taxon>Thamnophilidae</taxon>
        <taxon>Willisornis</taxon>
    </lineage>
</organism>
<proteinExistence type="predicted"/>
<dbReference type="Proteomes" id="UP001145742">
    <property type="component" value="Unassembled WGS sequence"/>
</dbReference>
<protein>
    <submittedName>
        <fullName evidence="1">Uncharacterized protein</fullName>
    </submittedName>
</protein>
<evidence type="ECO:0000313" key="1">
    <source>
        <dbReference type="EMBL" id="KAJ7425782.1"/>
    </source>
</evidence>
<gene>
    <name evidence="1" type="ORF">WISP_21977</name>
</gene>
<sequence length="82" mass="9149">MELLVEARDKGIEYTLSKFADETKLCGAIDMLEGRDAIQKDLDGLQRLPIHSSSLQFVDNDTVDKSMLMDTLTVSQTSLKSK</sequence>
<dbReference type="EMBL" id="WHWB01032393">
    <property type="protein sequence ID" value="KAJ7425782.1"/>
    <property type="molecule type" value="Genomic_DNA"/>
</dbReference>